<dbReference type="SUPFAM" id="SSF64182">
    <property type="entry name" value="DHH phosphoesterases"/>
    <property type="match status" value="1"/>
</dbReference>
<feature type="binding site" evidence="2">
    <location>
        <position position="453"/>
    </location>
    <ligand>
        <name>Mn(2+)</name>
        <dbReference type="ChEBI" id="CHEBI:29035"/>
        <label>2</label>
    </ligand>
</feature>
<dbReference type="EMBL" id="DVFK01000040">
    <property type="protein sequence ID" value="HIQ67433.1"/>
    <property type="molecule type" value="Genomic_DNA"/>
</dbReference>
<evidence type="ECO:0000313" key="6">
    <source>
        <dbReference type="Proteomes" id="UP000886796"/>
    </source>
</evidence>
<organism evidence="5 6">
    <name type="scientific">Candidatus Faecousia excrementigallinarum</name>
    <dbReference type="NCBI Taxonomy" id="2840806"/>
    <lineage>
        <taxon>Bacteria</taxon>
        <taxon>Bacillati</taxon>
        <taxon>Bacillota</taxon>
        <taxon>Clostridia</taxon>
        <taxon>Eubacteriales</taxon>
        <taxon>Oscillospiraceae</taxon>
        <taxon>Faecousia</taxon>
    </lineage>
</organism>
<keyword evidence="1" id="KW-1003">Cell membrane</keyword>
<sequence length="659" mass="73444">MDKKLGRQLRPAGGLFYIGMLAVFSVAAALLNQYILAGAGIAVTFLELGVYLLIRVQRKRQVQNYLQEQLEQQDQGLGTHSPFPMAVIRLADEEIIYSNEPFHQITGYRDTFREQPIGNILPGFDTNWLMSGKTEYPYDVTLQKRRYRIYGMVTAGNDPEQTRLGVLYFSDLTELYQVRDEYIRSRPVVAIILVDNYDELTKNLTEGAISSLSARINDAITQWTEGYHGLLRRLEKNRFLFVFEKRDLRQAMEEKFTVLEAIHEITNPAGLAASLSIGLGVDGATFEESYDFASLSIEMALSRGGDQAVVKDRLNFTFFGGRTREAEHRSKVRSRVTANSLMELIGQSSRVFIMGHKNADMDAVGAAVGVSCMCRKKGKPFHIVLDLERNVAKNLVAEIRQVPEYKNAFISSQEALLLCDPKSTLIVVDTNRPDQVESQSLLETVTRVCVIDHHRRAADYITPVVVNFHEPYASSASELVTELLQYAVEKKDVLPIEAKGLMTGLFLDTKSFNVRTGERTFEAAAFLRQLGADTVEVKKLLQNDFQDTIAKYQVIKSARLYRKEIAIAALKDTIARPLAAQAADELLNISGITASFVLFPDGDQVILSARSIGDVNVQVIVEPLGGGGNTATAGAQLKNTTVKEALDRLVASIDQYFEN</sequence>
<dbReference type="EC" id="3.1.4.-" evidence="1"/>
<accession>A0A9D0Z1T8</accession>
<dbReference type="Gene3D" id="3.10.310.30">
    <property type="match status" value="1"/>
</dbReference>
<keyword evidence="1" id="KW-0378">Hydrolase</keyword>
<dbReference type="GO" id="GO:0003676">
    <property type="term" value="F:nucleic acid binding"/>
    <property type="evidence" value="ECO:0007669"/>
    <property type="project" value="UniProtKB-UniRule"/>
</dbReference>
<dbReference type="GO" id="GO:0016787">
    <property type="term" value="F:hydrolase activity"/>
    <property type="evidence" value="ECO:0007669"/>
    <property type="project" value="UniProtKB-UniRule"/>
</dbReference>
<comment type="subcellular location">
    <subcellularLocation>
        <location evidence="1">Cell membrane</location>
    </subcellularLocation>
</comment>
<dbReference type="FunFam" id="3.90.1640.10:FF:000002">
    <property type="entry name" value="Cyclic-di-AMP phosphodiesterase"/>
    <property type="match status" value="1"/>
</dbReference>
<gene>
    <name evidence="5" type="ORF">IAB74_02845</name>
</gene>
<evidence type="ECO:0000256" key="1">
    <source>
        <dbReference type="PIRNR" id="PIRNR026583"/>
    </source>
</evidence>
<protein>
    <recommendedName>
        <fullName evidence="1">Cyclic-di-AMP phosphodiesterase</fullName>
        <ecNumber evidence="1">3.1.4.-</ecNumber>
    </recommendedName>
</protein>
<keyword evidence="3" id="KW-0812">Transmembrane</keyword>
<keyword evidence="2" id="KW-0464">Manganese</keyword>
<dbReference type="Gene3D" id="3.90.1640.10">
    <property type="entry name" value="inorganic pyrophosphatase (n-terminal core)"/>
    <property type="match status" value="1"/>
</dbReference>
<evidence type="ECO:0000256" key="3">
    <source>
        <dbReference type="SAM" id="Phobius"/>
    </source>
</evidence>
<feature type="transmembrane region" description="Helical" evidence="3">
    <location>
        <begin position="12"/>
        <end position="29"/>
    </location>
</feature>
<dbReference type="InterPro" id="IPR000014">
    <property type="entry name" value="PAS"/>
</dbReference>
<dbReference type="AlphaFoldDB" id="A0A9D0Z1T8"/>
<feature type="binding site" evidence="2">
    <location>
        <position position="429"/>
    </location>
    <ligand>
        <name>Mn(2+)</name>
        <dbReference type="ChEBI" id="CHEBI:29035"/>
        <label>1</label>
    </ligand>
</feature>
<proteinExistence type="inferred from homology"/>
<dbReference type="Pfam" id="PF13188">
    <property type="entry name" value="PAS_8"/>
    <property type="match status" value="1"/>
</dbReference>
<feature type="domain" description="GGDEF" evidence="4">
    <location>
        <begin position="185"/>
        <end position="313"/>
    </location>
</feature>
<dbReference type="InterPro" id="IPR038763">
    <property type="entry name" value="DHH_sf"/>
</dbReference>
<dbReference type="Pfam" id="PF02272">
    <property type="entry name" value="DHHA1"/>
    <property type="match status" value="1"/>
</dbReference>
<comment type="catalytic activity">
    <reaction evidence="1">
        <text>3',3'-c-di-AMP + H2O = 5'-O-phosphonoadenylyl-(3'-&gt;5')-adenosine + H(+)</text>
        <dbReference type="Rhea" id="RHEA:54420"/>
        <dbReference type="ChEBI" id="CHEBI:15377"/>
        <dbReference type="ChEBI" id="CHEBI:15378"/>
        <dbReference type="ChEBI" id="CHEBI:71500"/>
        <dbReference type="ChEBI" id="CHEBI:138171"/>
    </reaction>
</comment>
<comment type="caution">
    <text evidence="5">The sequence shown here is derived from an EMBL/GenBank/DDBJ whole genome shotgun (WGS) entry which is preliminary data.</text>
</comment>
<dbReference type="InterPro" id="IPR051319">
    <property type="entry name" value="Oligoribo/pAp-PDE_c-di-AMP_PDE"/>
</dbReference>
<dbReference type="Pfam" id="PF01368">
    <property type="entry name" value="DHH"/>
    <property type="match status" value="1"/>
</dbReference>
<evidence type="ECO:0000313" key="5">
    <source>
        <dbReference type="EMBL" id="HIQ67433.1"/>
    </source>
</evidence>
<dbReference type="PANTHER" id="PTHR47618:SF2">
    <property type="entry name" value="CYCLIC-DI-AMP PHOSPHODIESTERASE GDPP"/>
    <property type="match status" value="1"/>
</dbReference>
<feature type="binding site" evidence="2">
    <location>
        <position position="429"/>
    </location>
    <ligand>
        <name>Mn(2+)</name>
        <dbReference type="ChEBI" id="CHEBI:29035"/>
        <label>2</label>
    </ligand>
</feature>
<reference evidence="5" key="2">
    <citation type="journal article" date="2021" name="PeerJ">
        <title>Extensive microbial diversity within the chicken gut microbiome revealed by metagenomics and culture.</title>
        <authorList>
            <person name="Gilroy R."/>
            <person name="Ravi A."/>
            <person name="Getino M."/>
            <person name="Pursley I."/>
            <person name="Horton D.L."/>
            <person name="Alikhan N.F."/>
            <person name="Baker D."/>
            <person name="Gharbi K."/>
            <person name="Hall N."/>
            <person name="Watson M."/>
            <person name="Adriaenssens E.M."/>
            <person name="Foster-Nyarko E."/>
            <person name="Jarju S."/>
            <person name="Secka A."/>
            <person name="Antonio M."/>
            <person name="Oren A."/>
            <person name="Chaudhuri R.R."/>
            <person name="La Ragione R."/>
            <person name="Hildebrand F."/>
            <person name="Pallen M.J."/>
        </authorList>
    </citation>
    <scope>NUCLEOTIDE SEQUENCE</scope>
    <source>
        <strain evidence="5">13361</strain>
    </source>
</reference>
<dbReference type="Pfam" id="PF24898">
    <property type="entry name" value="GGDEF_GdpP"/>
    <property type="match status" value="1"/>
</dbReference>
<feature type="binding site" evidence="2">
    <location>
        <position position="362"/>
    </location>
    <ligand>
        <name>Mn(2+)</name>
        <dbReference type="ChEBI" id="CHEBI:29035"/>
        <label>2</label>
    </ligand>
</feature>
<feature type="binding site" evidence="2">
    <location>
        <position position="360"/>
    </location>
    <ligand>
        <name>Mn(2+)</name>
        <dbReference type="ChEBI" id="CHEBI:29035"/>
        <label>1</label>
    </ligand>
</feature>
<name>A0A9D0Z1T8_9FIRM</name>
<dbReference type="Proteomes" id="UP000886796">
    <property type="component" value="Unassembled WGS sequence"/>
</dbReference>
<dbReference type="PIRSF" id="PIRSF026583">
    <property type="entry name" value="YybT"/>
    <property type="match status" value="1"/>
</dbReference>
<evidence type="ECO:0000259" key="4">
    <source>
        <dbReference type="PROSITE" id="PS50887"/>
    </source>
</evidence>
<dbReference type="PANTHER" id="PTHR47618">
    <property type="entry name" value="BIFUNCTIONAL OLIGORIBONUCLEASE AND PAP PHOSPHATASE NRNA"/>
    <property type="match status" value="1"/>
</dbReference>
<dbReference type="GO" id="GO:0005886">
    <property type="term" value="C:plasma membrane"/>
    <property type="evidence" value="ECO:0007669"/>
    <property type="project" value="UniProtKB-SubCell"/>
</dbReference>
<feature type="binding site" evidence="2">
    <location>
        <position position="508"/>
    </location>
    <ligand>
        <name>Mn(2+)</name>
        <dbReference type="ChEBI" id="CHEBI:29035"/>
        <label>2</label>
    </ligand>
</feature>
<comment type="function">
    <text evidence="1">Has phosphodiesterase (PDE) activity against cyclic-di-AMP (c-di-AMP).</text>
</comment>
<dbReference type="GO" id="GO:0046872">
    <property type="term" value="F:metal ion binding"/>
    <property type="evidence" value="ECO:0007669"/>
    <property type="project" value="UniProtKB-KW"/>
</dbReference>
<comment type="similarity">
    <text evidence="1">Belongs to the GdpP/PdeA phosphodiesterase family.</text>
</comment>
<keyword evidence="3" id="KW-1133">Transmembrane helix</keyword>
<evidence type="ECO:0000256" key="2">
    <source>
        <dbReference type="PIRSR" id="PIRSR026583-50"/>
    </source>
</evidence>
<dbReference type="InterPro" id="IPR000160">
    <property type="entry name" value="GGDEF_dom"/>
</dbReference>
<reference evidence="5" key="1">
    <citation type="submission" date="2020-10" db="EMBL/GenBank/DDBJ databases">
        <authorList>
            <person name="Gilroy R."/>
        </authorList>
    </citation>
    <scope>NUCLEOTIDE SEQUENCE</scope>
    <source>
        <strain evidence="5">13361</strain>
    </source>
</reference>
<keyword evidence="2" id="KW-0479">Metal-binding</keyword>
<dbReference type="InterPro" id="IPR014528">
    <property type="entry name" value="GdpP/PdeA"/>
</dbReference>
<dbReference type="PROSITE" id="PS50887">
    <property type="entry name" value="GGDEF"/>
    <property type="match status" value="1"/>
</dbReference>
<comment type="cofactor">
    <cofactor evidence="2">
        <name>Mn(2+)</name>
        <dbReference type="ChEBI" id="CHEBI:29035"/>
    </cofactor>
    <text evidence="2">For phosphodiesterase activity, probably binds 2 Mn(2+) per subunit.</text>
</comment>
<dbReference type="InterPro" id="IPR003156">
    <property type="entry name" value="DHHA1_dom"/>
</dbReference>
<feature type="binding site" evidence="2">
    <location>
        <position position="356"/>
    </location>
    <ligand>
        <name>Mn(2+)</name>
        <dbReference type="ChEBI" id="CHEBI:29035"/>
        <label>1</label>
    </ligand>
</feature>
<keyword evidence="1 3" id="KW-0472">Membrane</keyword>
<dbReference type="InterPro" id="IPR001667">
    <property type="entry name" value="DDH_dom"/>
</dbReference>